<dbReference type="Gene3D" id="3.50.50.60">
    <property type="entry name" value="FAD/NAD(P)-binding domain"/>
    <property type="match status" value="2"/>
</dbReference>
<keyword evidence="6" id="KW-0503">Monooxygenase</keyword>
<reference evidence="7" key="1">
    <citation type="journal article" date="2020" name="Stud. Mycol.">
        <title>101 Dothideomycetes genomes: a test case for predicting lifestyles and emergence of pathogens.</title>
        <authorList>
            <person name="Haridas S."/>
            <person name="Albert R."/>
            <person name="Binder M."/>
            <person name="Bloem J."/>
            <person name="Labutti K."/>
            <person name="Salamov A."/>
            <person name="Andreopoulos B."/>
            <person name="Baker S."/>
            <person name="Barry K."/>
            <person name="Bills G."/>
            <person name="Bluhm B."/>
            <person name="Cannon C."/>
            <person name="Castanera R."/>
            <person name="Culley D."/>
            <person name="Daum C."/>
            <person name="Ezra D."/>
            <person name="Gonzalez J."/>
            <person name="Henrissat B."/>
            <person name="Kuo A."/>
            <person name="Liang C."/>
            <person name="Lipzen A."/>
            <person name="Lutzoni F."/>
            <person name="Magnuson J."/>
            <person name="Mondo S."/>
            <person name="Nolan M."/>
            <person name="Ohm R."/>
            <person name="Pangilinan J."/>
            <person name="Park H.-J."/>
            <person name="Ramirez L."/>
            <person name="Alfaro M."/>
            <person name="Sun H."/>
            <person name="Tritt A."/>
            <person name="Yoshinaga Y."/>
            <person name="Zwiers L.-H."/>
            <person name="Turgeon B."/>
            <person name="Goodwin S."/>
            <person name="Spatafora J."/>
            <person name="Crous P."/>
            <person name="Grigoriev I."/>
        </authorList>
    </citation>
    <scope>NUCLEOTIDE SEQUENCE</scope>
    <source>
        <strain evidence="7">CBS 123094</strain>
    </source>
</reference>
<sequence length="510" mass="57972">MNRRTTNGHANGQANSHLPNDKPALNFDIVIVGAGISGINAAYRIQQTLPSHSYTILEARHDLGGTWSLFKYPGIRSDSDLHTFGFAFNPWKKPNPIATGASIVEYMNETAEKFRIDKRFEFQHNVLAANWSSEEQEWRLEVENDGRKKVYYAKFVILGTGYYDYEEPLKAQIPGLDNFAGTTIHPQFWPEDLDYKGKRIIIIGSGATAVTILPALIDGGAGQATMLQRSPTYIVNLPQKKPGELRLYERVLPQRMALQITRLLFIWVPYLFFLFCRQFPTAARSVIRKGAQHDLPPNFPLDPHFVPHYEPWDQRLCFCPDSDFFKCFGSGRAHIVTRKIKQVVKSGIELDSGERLEADIIVTATGLNLRFGGNIALSVDKKKVNVADHHLWRASMLTDVPNLTLVIGYVNASWTLGSDCTARLFCRLIKFLEKNNYTSARPRIGEEEKKDPRSVFQLKSTYVNKGAGNAPTTGWKDPWLPREHYFFDNWSANWADLRKGMEFERVADKI</sequence>
<accession>A0A6A5VW48</accession>
<dbReference type="AlphaFoldDB" id="A0A6A5VW48"/>
<keyword evidence="8" id="KW-1185">Reference proteome</keyword>
<organism evidence="7 8">
    <name type="scientific">Amniculicola lignicola CBS 123094</name>
    <dbReference type="NCBI Taxonomy" id="1392246"/>
    <lineage>
        <taxon>Eukaryota</taxon>
        <taxon>Fungi</taxon>
        <taxon>Dikarya</taxon>
        <taxon>Ascomycota</taxon>
        <taxon>Pezizomycotina</taxon>
        <taxon>Dothideomycetes</taxon>
        <taxon>Pleosporomycetidae</taxon>
        <taxon>Pleosporales</taxon>
        <taxon>Amniculicolaceae</taxon>
        <taxon>Amniculicola</taxon>
    </lineage>
</organism>
<evidence type="ECO:0000256" key="4">
    <source>
        <dbReference type="ARBA" id="ARBA00022857"/>
    </source>
</evidence>
<dbReference type="EMBL" id="ML977687">
    <property type="protein sequence ID" value="KAF1993763.1"/>
    <property type="molecule type" value="Genomic_DNA"/>
</dbReference>
<dbReference type="OrthoDB" id="66881at2759"/>
<dbReference type="FunFam" id="3.50.50.60:FF:000228">
    <property type="entry name" value="FAD-containing monooxygenase EthA"/>
    <property type="match status" value="1"/>
</dbReference>
<proteinExistence type="predicted"/>
<comment type="cofactor">
    <cofactor evidence="1">
        <name>FAD</name>
        <dbReference type="ChEBI" id="CHEBI:57692"/>
    </cofactor>
</comment>
<dbReference type="Proteomes" id="UP000799779">
    <property type="component" value="Unassembled WGS sequence"/>
</dbReference>
<dbReference type="PRINTS" id="PR00368">
    <property type="entry name" value="FADPNR"/>
</dbReference>
<keyword evidence="5" id="KW-0560">Oxidoreductase</keyword>
<evidence type="ECO:0000256" key="6">
    <source>
        <dbReference type="ARBA" id="ARBA00023033"/>
    </source>
</evidence>
<dbReference type="InterPro" id="IPR036188">
    <property type="entry name" value="FAD/NAD-bd_sf"/>
</dbReference>
<evidence type="ECO:0000256" key="5">
    <source>
        <dbReference type="ARBA" id="ARBA00023002"/>
    </source>
</evidence>
<dbReference type="InterPro" id="IPR051820">
    <property type="entry name" value="FAD-binding_MO"/>
</dbReference>
<keyword evidence="3" id="KW-0274">FAD</keyword>
<evidence type="ECO:0000313" key="7">
    <source>
        <dbReference type="EMBL" id="KAF1993763.1"/>
    </source>
</evidence>
<evidence type="ECO:0000313" key="8">
    <source>
        <dbReference type="Proteomes" id="UP000799779"/>
    </source>
</evidence>
<evidence type="ECO:0000256" key="3">
    <source>
        <dbReference type="ARBA" id="ARBA00022827"/>
    </source>
</evidence>
<dbReference type="Pfam" id="PF13738">
    <property type="entry name" value="Pyr_redox_3"/>
    <property type="match status" value="1"/>
</dbReference>
<gene>
    <name evidence="7" type="ORF">P154DRAFT_57600</name>
</gene>
<keyword evidence="4" id="KW-0521">NADP</keyword>
<dbReference type="SUPFAM" id="SSF51905">
    <property type="entry name" value="FAD/NAD(P)-binding domain"/>
    <property type="match status" value="1"/>
</dbReference>
<protein>
    <submittedName>
        <fullName evidence="7">FAD dependent oxidoreductase</fullName>
    </submittedName>
</protein>
<evidence type="ECO:0000256" key="2">
    <source>
        <dbReference type="ARBA" id="ARBA00022630"/>
    </source>
</evidence>
<dbReference type="PANTHER" id="PTHR43872">
    <property type="entry name" value="MONOOXYGENASE, PUTATIVE (AFU_ORTHOLOGUE AFUA_8G02570)-RELATED"/>
    <property type="match status" value="1"/>
</dbReference>
<name>A0A6A5VW48_9PLEO</name>
<dbReference type="PANTHER" id="PTHR43872:SF1">
    <property type="entry name" value="MONOOXYGENASE, PUTATIVE (AFU_ORTHOLOGUE AFUA_8G02570)-RELATED"/>
    <property type="match status" value="1"/>
</dbReference>
<evidence type="ECO:0000256" key="1">
    <source>
        <dbReference type="ARBA" id="ARBA00001974"/>
    </source>
</evidence>
<keyword evidence="2" id="KW-0285">Flavoprotein</keyword>
<dbReference type="GO" id="GO:0004497">
    <property type="term" value="F:monooxygenase activity"/>
    <property type="evidence" value="ECO:0007669"/>
    <property type="project" value="UniProtKB-KW"/>
</dbReference>